<evidence type="ECO:0000256" key="2">
    <source>
        <dbReference type="PIRSR" id="PIRSR600888-3"/>
    </source>
</evidence>
<dbReference type="PANTHER" id="PTHR21047:SF2">
    <property type="entry name" value="THYMIDINE DIPHOSPHO-4-KETO-RHAMNOSE 3,5-EPIMERASE"/>
    <property type="match status" value="1"/>
</dbReference>
<comment type="function">
    <text evidence="3">Catalyzes the epimerization of the C3' and C5'positions of dTDP-6-deoxy-D-xylo-4-hexulose, forming dTDP-6-deoxy-L-lyxo-4-hexulose.</text>
</comment>
<dbReference type="PANTHER" id="PTHR21047">
    <property type="entry name" value="DTDP-6-DEOXY-D-GLUCOSE-3,5 EPIMERASE"/>
    <property type="match status" value="1"/>
</dbReference>
<dbReference type="Gene3D" id="2.60.120.10">
    <property type="entry name" value="Jelly Rolls"/>
    <property type="match status" value="1"/>
</dbReference>
<comment type="subunit">
    <text evidence="3">Homodimer.</text>
</comment>
<feature type="active site" description="Proton acceptor" evidence="1">
    <location>
        <position position="63"/>
    </location>
</feature>
<dbReference type="UniPathway" id="UPA00124"/>
<dbReference type="InterPro" id="IPR014710">
    <property type="entry name" value="RmlC-like_jellyroll"/>
</dbReference>
<name>A0A537LT65_9BACT</name>
<dbReference type="GO" id="GO:0019305">
    <property type="term" value="P:dTDP-rhamnose biosynthetic process"/>
    <property type="evidence" value="ECO:0007669"/>
    <property type="project" value="UniProtKB-UniRule"/>
</dbReference>
<dbReference type="CDD" id="cd00438">
    <property type="entry name" value="cupin_RmlC"/>
    <property type="match status" value="1"/>
</dbReference>
<dbReference type="SUPFAM" id="SSF51182">
    <property type="entry name" value="RmlC-like cupins"/>
    <property type="match status" value="1"/>
</dbReference>
<comment type="caution">
    <text evidence="4">The sequence shown here is derived from an EMBL/GenBank/DDBJ whole genome shotgun (WGS) entry which is preliminary data.</text>
</comment>
<dbReference type="InterPro" id="IPR000888">
    <property type="entry name" value="RmlC-like"/>
</dbReference>
<comment type="pathway">
    <text evidence="3">Carbohydrate biosynthesis; dTDP-L-rhamnose biosynthesis.</text>
</comment>
<gene>
    <name evidence="4" type="primary">rfbC</name>
    <name evidence="4" type="ORF">E6H02_07110</name>
</gene>
<proteinExistence type="inferred from homology"/>
<evidence type="ECO:0000313" key="5">
    <source>
        <dbReference type="Proteomes" id="UP000320393"/>
    </source>
</evidence>
<keyword evidence="3 4" id="KW-0413">Isomerase</keyword>
<dbReference type="EMBL" id="VBAM01000243">
    <property type="protein sequence ID" value="TMJ11203.1"/>
    <property type="molecule type" value="Genomic_DNA"/>
</dbReference>
<feature type="active site" description="Proton donor" evidence="1">
    <location>
        <position position="133"/>
    </location>
</feature>
<protein>
    <recommendedName>
        <fullName evidence="3">dTDP-4-dehydrorhamnose 3,5-epimerase</fullName>
        <ecNumber evidence="3">5.1.3.13</ecNumber>
    </recommendedName>
    <alternativeName>
        <fullName evidence="3">Thymidine diphospho-4-keto-rhamnose 3,5-epimerase</fullName>
    </alternativeName>
</protein>
<feature type="site" description="Participates in a stacking interaction with the thymidine ring of dTDP-4-oxo-6-deoxyglucose" evidence="2">
    <location>
        <position position="139"/>
    </location>
</feature>
<evidence type="ECO:0000256" key="3">
    <source>
        <dbReference type="RuleBase" id="RU364069"/>
    </source>
</evidence>
<comment type="similarity">
    <text evidence="3">Belongs to the dTDP-4-dehydrorhamnose 3,5-epimerase family.</text>
</comment>
<dbReference type="GO" id="GO:0000271">
    <property type="term" value="P:polysaccharide biosynthetic process"/>
    <property type="evidence" value="ECO:0007669"/>
    <property type="project" value="TreeGrafter"/>
</dbReference>
<dbReference type="GO" id="GO:0008830">
    <property type="term" value="F:dTDP-4-dehydrorhamnose 3,5-epimerase activity"/>
    <property type="evidence" value="ECO:0007669"/>
    <property type="project" value="UniProtKB-UniRule"/>
</dbReference>
<dbReference type="NCBIfam" id="TIGR01221">
    <property type="entry name" value="rmlC"/>
    <property type="match status" value="1"/>
</dbReference>
<dbReference type="EC" id="5.1.3.13" evidence="3"/>
<accession>A0A537LT65</accession>
<dbReference type="InterPro" id="IPR011051">
    <property type="entry name" value="RmlC_Cupin_sf"/>
</dbReference>
<reference evidence="4 5" key="1">
    <citation type="journal article" date="2019" name="Nat. Microbiol.">
        <title>Mediterranean grassland soil C-N compound turnover is dependent on rainfall and depth, and is mediated by genomically divergent microorganisms.</title>
        <authorList>
            <person name="Diamond S."/>
            <person name="Andeer P.F."/>
            <person name="Li Z."/>
            <person name="Crits-Christoph A."/>
            <person name="Burstein D."/>
            <person name="Anantharaman K."/>
            <person name="Lane K.R."/>
            <person name="Thomas B.C."/>
            <person name="Pan C."/>
            <person name="Northen T.R."/>
            <person name="Banfield J.F."/>
        </authorList>
    </citation>
    <scope>NUCLEOTIDE SEQUENCE [LARGE SCALE GENOMIC DNA]</scope>
    <source>
        <strain evidence="4">NP_5</strain>
    </source>
</reference>
<dbReference type="GO" id="GO:0005829">
    <property type="term" value="C:cytosol"/>
    <property type="evidence" value="ECO:0007669"/>
    <property type="project" value="TreeGrafter"/>
</dbReference>
<comment type="catalytic activity">
    <reaction evidence="3">
        <text>dTDP-4-dehydro-6-deoxy-alpha-D-glucose = dTDP-4-dehydro-beta-L-rhamnose</text>
        <dbReference type="Rhea" id="RHEA:16969"/>
        <dbReference type="ChEBI" id="CHEBI:57649"/>
        <dbReference type="ChEBI" id="CHEBI:62830"/>
        <dbReference type="EC" id="5.1.3.13"/>
    </reaction>
</comment>
<evidence type="ECO:0000313" key="4">
    <source>
        <dbReference type="EMBL" id="TMJ11203.1"/>
    </source>
</evidence>
<sequence>MPFRFVGLEIPDVILIEPKAFADPRGFFAETYKRSEFEAAGIRQTFVQDNYSHSVRGVLRGLHYQKTPMAQGKLVSVFRGEIYDVAVDIRRGSPTYGRWVGVTLSAEDHRMVYVPAGFAHGFCVLSDEADVVYKATAEYAPALDRGILWNDPALGISWPTPHPLLSAKDATLLPLRDADNNFVYEGRPA</sequence>
<dbReference type="AlphaFoldDB" id="A0A537LT65"/>
<organism evidence="4 5">
    <name type="scientific">Candidatus Segetimicrobium genomatis</name>
    <dbReference type="NCBI Taxonomy" id="2569760"/>
    <lineage>
        <taxon>Bacteria</taxon>
        <taxon>Bacillati</taxon>
        <taxon>Candidatus Sysuimicrobiota</taxon>
        <taxon>Candidatus Sysuimicrobiia</taxon>
        <taxon>Candidatus Sysuimicrobiales</taxon>
        <taxon>Candidatus Segetimicrobiaceae</taxon>
        <taxon>Candidatus Segetimicrobium</taxon>
    </lineage>
</organism>
<evidence type="ECO:0000256" key="1">
    <source>
        <dbReference type="PIRSR" id="PIRSR600888-1"/>
    </source>
</evidence>
<dbReference type="Proteomes" id="UP000320393">
    <property type="component" value="Unassembled WGS sequence"/>
</dbReference>
<dbReference type="Pfam" id="PF00908">
    <property type="entry name" value="dTDP_sugar_isom"/>
    <property type="match status" value="1"/>
</dbReference>